<protein>
    <recommendedName>
        <fullName evidence="9">Tudor domain-containing protein</fullName>
    </recommendedName>
</protein>
<dbReference type="InterPro" id="IPR041966">
    <property type="entry name" value="LOTUS-like"/>
</dbReference>
<evidence type="ECO:0008006" key="9">
    <source>
        <dbReference type="Google" id="ProtNLM"/>
    </source>
</evidence>
<dbReference type="EMBL" id="OV121142">
    <property type="protein sequence ID" value="CAH0549529.1"/>
    <property type="molecule type" value="Genomic_DNA"/>
</dbReference>
<gene>
    <name evidence="7" type="ORF">MELIAE_LOCUS2646</name>
</gene>
<dbReference type="OrthoDB" id="10034606at2759"/>
<dbReference type="GO" id="GO:0007283">
    <property type="term" value="P:spermatogenesis"/>
    <property type="evidence" value="ECO:0007669"/>
    <property type="project" value="UniProtKB-KW"/>
</dbReference>
<dbReference type="Pfam" id="PF00567">
    <property type="entry name" value="TUDOR"/>
    <property type="match status" value="1"/>
</dbReference>
<evidence type="ECO:0000313" key="7">
    <source>
        <dbReference type="EMBL" id="CAH0549529.1"/>
    </source>
</evidence>
<dbReference type="SMART" id="SM00333">
    <property type="entry name" value="TUDOR"/>
    <property type="match status" value="1"/>
</dbReference>
<dbReference type="InterPro" id="IPR025605">
    <property type="entry name" value="OST-HTH/LOTUS_dom"/>
</dbReference>
<dbReference type="GO" id="GO:0030154">
    <property type="term" value="P:cell differentiation"/>
    <property type="evidence" value="ECO:0007669"/>
    <property type="project" value="UniProtKB-ARBA"/>
</dbReference>
<evidence type="ECO:0000256" key="4">
    <source>
        <dbReference type="ARBA" id="ARBA00022871"/>
    </source>
</evidence>
<dbReference type="Gene3D" id="3.30.420.610">
    <property type="entry name" value="LOTUS domain-like"/>
    <property type="match status" value="1"/>
</dbReference>
<name>A0A9P0AVS6_BRAAE</name>
<dbReference type="PROSITE" id="PS51644">
    <property type="entry name" value="HTH_OST"/>
    <property type="match status" value="1"/>
</dbReference>
<evidence type="ECO:0000256" key="3">
    <source>
        <dbReference type="ARBA" id="ARBA00022737"/>
    </source>
</evidence>
<proteinExistence type="predicted"/>
<evidence type="ECO:0000259" key="6">
    <source>
        <dbReference type="PROSITE" id="PS51644"/>
    </source>
</evidence>
<dbReference type="SUPFAM" id="SSF63748">
    <property type="entry name" value="Tudor/PWWP/MBT"/>
    <property type="match status" value="1"/>
</dbReference>
<dbReference type="Pfam" id="PF12872">
    <property type="entry name" value="OST-HTH"/>
    <property type="match status" value="1"/>
</dbReference>
<evidence type="ECO:0000259" key="5">
    <source>
        <dbReference type="PROSITE" id="PS50304"/>
    </source>
</evidence>
<comment type="subcellular location">
    <subcellularLocation>
        <location evidence="1">Cytoplasm</location>
    </subcellularLocation>
</comment>
<feature type="domain" description="Tudor" evidence="5">
    <location>
        <begin position="161"/>
        <end position="220"/>
    </location>
</feature>
<accession>A0A9P0AVS6</accession>
<evidence type="ECO:0000256" key="2">
    <source>
        <dbReference type="ARBA" id="ARBA00022490"/>
    </source>
</evidence>
<sequence>MTDDKITTEMVEEENLDLVKNQIKYLLKLHPKGLKFHDFVEEYEEKYGKTLDPTMFKCNNLLNLFNSLSDIITIRSESVKLKKHVFNDIKEKIVFDNHDQFKPHLYESIKEGDYYECKIEYVYDLSKFWVVIKNKELGYFQEHWRLFYDDPRNLSRIPASQIEAGKACLVKTNNFFYRCVVQENMLMSSNKIRVFYVDYGIIMTISIEDVYYIHEHVCSVPRFALRAMLANICPYSTGQMWTIDDLGYFWNLIGKKSLFAKICLIDRENSILHVAIRELCHHHCDYVNDILIKDKVAKIIGKEDENIKNRIRFGKYKAKVKYLYMYPSFELIEKGVVPKSLNEFSLLKKEVPLDIIYPNYFEFVD</sequence>
<organism evidence="7 8">
    <name type="scientific">Brassicogethes aeneus</name>
    <name type="common">Rape pollen beetle</name>
    <name type="synonym">Meligethes aeneus</name>
    <dbReference type="NCBI Taxonomy" id="1431903"/>
    <lineage>
        <taxon>Eukaryota</taxon>
        <taxon>Metazoa</taxon>
        <taxon>Ecdysozoa</taxon>
        <taxon>Arthropoda</taxon>
        <taxon>Hexapoda</taxon>
        <taxon>Insecta</taxon>
        <taxon>Pterygota</taxon>
        <taxon>Neoptera</taxon>
        <taxon>Endopterygota</taxon>
        <taxon>Coleoptera</taxon>
        <taxon>Polyphaga</taxon>
        <taxon>Cucujiformia</taxon>
        <taxon>Nitidulidae</taxon>
        <taxon>Meligethinae</taxon>
        <taxon>Brassicogethes</taxon>
    </lineage>
</organism>
<dbReference type="InterPro" id="IPR002999">
    <property type="entry name" value="Tudor"/>
</dbReference>
<keyword evidence="8" id="KW-1185">Reference proteome</keyword>
<dbReference type="AlphaFoldDB" id="A0A9P0AVS6"/>
<dbReference type="GO" id="GO:0005737">
    <property type="term" value="C:cytoplasm"/>
    <property type="evidence" value="ECO:0007669"/>
    <property type="project" value="UniProtKB-SubCell"/>
</dbReference>
<dbReference type="InterPro" id="IPR035437">
    <property type="entry name" value="SNase_OB-fold_sf"/>
</dbReference>
<dbReference type="Gene3D" id="2.30.30.140">
    <property type="match status" value="1"/>
</dbReference>
<dbReference type="PROSITE" id="PS50304">
    <property type="entry name" value="TUDOR"/>
    <property type="match status" value="1"/>
</dbReference>
<feature type="domain" description="HTH OST-type" evidence="6">
    <location>
        <begin position="15"/>
        <end position="91"/>
    </location>
</feature>
<keyword evidence="4" id="KW-0221">Differentiation</keyword>
<keyword evidence="2" id="KW-0963">Cytoplasm</keyword>
<evidence type="ECO:0000313" key="8">
    <source>
        <dbReference type="Proteomes" id="UP001154078"/>
    </source>
</evidence>
<dbReference type="PANTHER" id="PTHR22948:SF76">
    <property type="entry name" value="FI20010P1-RELATED"/>
    <property type="match status" value="1"/>
</dbReference>
<keyword evidence="3" id="KW-0677">Repeat</keyword>
<evidence type="ECO:0000256" key="1">
    <source>
        <dbReference type="ARBA" id="ARBA00004496"/>
    </source>
</evidence>
<dbReference type="Gene3D" id="2.40.50.90">
    <property type="match status" value="1"/>
</dbReference>
<keyword evidence="4" id="KW-0744">Spermatogenesis</keyword>
<dbReference type="InterPro" id="IPR050621">
    <property type="entry name" value="Tudor_domain_containing"/>
</dbReference>
<reference evidence="7" key="1">
    <citation type="submission" date="2021-12" db="EMBL/GenBank/DDBJ databases">
        <authorList>
            <person name="King R."/>
        </authorList>
    </citation>
    <scope>NUCLEOTIDE SEQUENCE</scope>
</reference>
<dbReference type="Proteomes" id="UP001154078">
    <property type="component" value="Chromosome 11"/>
</dbReference>
<dbReference type="PANTHER" id="PTHR22948">
    <property type="entry name" value="TUDOR DOMAIN CONTAINING PROTEIN"/>
    <property type="match status" value="1"/>
</dbReference>